<dbReference type="PANTHER" id="PTHR13414:SF9">
    <property type="entry name" value="PROTON-COUPLED ZINC ANTIPORTER SLC30A9, MITOCHONDRIAL"/>
    <property type="match status" value="1"/>
</dbReference>
<dbReference type="Gene3D" id="1.20.1510.10">
    <property type="entry name" value="Cation efflux protein transmembrane domain"/>
    <property type="match status" value="1"/>
</dbReference>
<dbReference type="InterPro" id="IPR040177">
    <property type="entry name" value="SLC30A9"/>
</dbReference>
<keyword evidence="3 6" id="KW-0812">Transmembrane</keyword>
<feature type="transmembrane region" description="Helical" evidence="6">
    <location>
        <begin position="159"/>
        <end position="180"/>
    </location>
</feature>
<reference evidence="8" key="2">
    <citation type="journal article" date="2018" name="ISME J.">
        <title>A dynamic microbial community with high functional redundancy inhabits the cold, oxic subseafloor aquifer.</title>
        <authorList>
            <person name="Tully B.J."/>
            <person name="Wheat C.G."/>
            <person name="Glazer B.T."/>
            <person name="Huber J.A."/>
        </authorList>
    </citation>
    <scope>NUCLEOTIDE SEQUENCE</scope>
    <source>
        <strain evidence="8">NORP83</strain>
    </source>
</reference>
<feature type="transmembrane region" description="Helical" evidence="6">
    <location>
        <begin position="9"/>
        <end position="28"/>
    </location>
</feature>
<gene>
    <name evidence="8" type="ORF">COB13_03415</name>
</gene>
<feature type="transmembrane region" description="Helical" evidence="6">
    <location>
        <begin position="112"/>
        <end position="133"/>
    </location>
</feature>
<feature type="transmembrane region" description="Helical" evidence="6">
    <location>
        <begin position="192"/>
        <end position="210"/>
    </location>
</feature>
<dbReference type="InterPro" id="IPR002524">
    <property type="entry name" value="Cation_efflux"/>
</dbReference>
<dbReference type="GO" id="GO:0006829">
    <property type="term" value="P:zinc ion transport"/>
    <property type="evidence" value="ECO:0007669"/>
    <property type="project" value="InterPro"/>
</dbReference>
<evidence type="ECO:0000259" key="7">
    <source>
        <dbReference type="Pfam" id="PF01545"/>
    </source>
</evidence>
<keyword evidence="4 6" id="KW-1133">Transmembrane helix</keyword>
<comment type="subcellular location">
    <subcellularLocation>
        <location evidence="1">Membrane</location>
        <topology evidence="1">Multi-pass membrane protein</topology>
    </subcellularLocation>
</comment>
<proteinExistence type="predicted"/>
<organism evidence="8">
    <name type="scientific">OCS116 cluster bacterium</name>
    <dbReference type="NCBI Taxonomy" id="2030921"/>
    <lineage>
        <taxon>Bacteria</taxon>
        <taxon>Pseudomonadati</taxon>
        <taxon>Pseudomonadota</taxon>
        <taxon>Alphaproteobacteria</taxon>
        <taxon>OCS116 cluster</taxon>
    </lineage>
</organism>
<sequence>MSAHGSKKVIYAALAGNLLISIIKFAAASVTKSSAMLSEAIHSLVDTGNQFLLLYGISKSKKAADDKHPFGYGMELYFWSFIVAISVFGLGATVSLYEGIAKILHPHEIQNAYINYIVLSASFVFEAIVWYIALKQFNKERGEASVWSTIKNSKDPTTFVVLFEDSAALLGLLVALFGVYMADQMNMPVFDGIASVTIGLILAGTAIILARETKGLLIGEAASDQLIAKIREIVAEDDAIIGINELRSMHMGPNDVLVTLSLDFNDEVSAGTVEQSVSNLEKNIKNKFSEVKRLYMEVQSLEDHIELIEEFNDENEN</sequence>
<evidence type="ECO:0000313" key="8">
    <source>
        <dbReference type="EMBL" id="PCJ03000.1"/>
    </source>
</evidence>
<dbReference type="Pfam" id="PF01545">
    <property type="entry name" value="Cation_efflux"/>
    <property type="match status" value="1"/>
</dbReference>
<dbReference type="GO" id="GO:0008324">
    <property type="term" value="F:monoatomic cation transmembrane transporter activity"/>
    <property type="evidence" value="ECO:0007669"/>
    <property type="project" value="InterPro"/>
</dbReference>
<dbReference type="InterPro" id="IPR036837">
    <property type="entry name" value="Cation_efflux_CTD_sf"/>
</dbReference>
<protein>
    <submittedName>
        <fullName evidence="8">Cation transporter</fullName>
    </submittedName>
</protein>
<feature type="domain" description="Cation efflux protein transmembrane" evidence="7">
    <location>
        <begin position="11"/>
        <end position="216"/>
    </location>
</feature>
<evidence type="ECO:0000256" key="3">
    <source>
        <dbReference type="ARBA" id="ARBA00022692"/>
    </source>
</evidence>
<evidence type="ECO:0000256" key="1">
    <source>
        <dbReference type="ARBA" id="ARBA00004141"/>
    </source>
</evidence>
<evidence type="ECO:0000256" key="2">
    <source>
        <dbReference type="ARBA" id="ARBA00022448"/>
    </source>
</evidence>
<evidence type="ECO:0000256" key="6">
    <source>
        <dbReference type="SAM" id="Phobius"/>
    </source>
</evidence>
<dbReference type="SUPFAM" id="SSF160240">
    <property type="entry name" value="Cation efflux protein cytoplasmic domain-like"/>
    <property type="match status" value="1"/>
</dbReference>
<dbReference type="AlphaFoldDB" id="A0A2A4Z891"/>
<evidence type="ECO:0000256" key="5">
    <source>
        <dbReference type="ARBA" id="ARBA00023136"/>
    </source>
</evidence>
<dbReference type="PANTHER" id="PTHR13414">
    <property type="entry name" value="HUEL-CATION TRANSPORTER"/>
    <property type="match status" value="1"/>
</dbReference>
<comment type="caution">
    <text evidence="8">The sequence shown here is derived from an EMBL/GenBank/DDBJ whole genome shotgun (WGS) entry which is preliminary data.</text>
</comment>
<dbReference type="GO" id="GO:0016020">
    <property type="term" value="C:membrane"/>
    <property type="evidence" value="ECO:0007669"/>
    <property type="project" value="UniProtKB-SubCell"/>
</dbReference>
<dbReference type="InterPro" id="IPR027469">
    <property type="entry name" value="Cation_efflux_TMD_sf"/>
</dbReference>
<dbReference type="SUPFAM" id="SSF161111">
    <property type="entry name" value="Cation efflux protein transmembrane domain-like"/>
    <property type="match status" value="1"/>
</dbReference>
<evidence type="ECO:0000256" key="4">
    <source>
        <dbReference type="ARBA" id="ARBA00022989"/>
    </source>
</evidence>
<feature type="transmembrane region" description="Helical" evidence="6">
    <location>
        <begin position="77"/>
        <end position="100"/>
    </location>
</feature>
<keyword evidence="2" id="KW-0813">Transport</keyword>
<keyword evidence="5 6" id="KW-0472">Membrane</keyword>
<dbReference type="EMBL" id="NVUS01000003">
    <property type="protein sequence ID" value="PCJ03000.1"/>
    <property type="molecule type" value="Genomic_DNA"/>
</dbReference>
<reference key="1">
    <citation type="submission" date="2017-08" db="EMBL/GenBank/DDBJ databases">
        <title>A dynamic microbial community with high functional redundancy inhabits the cold, oxic subseafloor aquifer.</title>
        <authorList>
            <person name="Tully B.J."/>
            <person name="Wheat C.G."/>
            <person name="Glazer B.T."/>
            <person name="Huber J.A."/>
        </authorList>
    </citation>
    <scope>NUCLEOTIDE SEQUENCE [LARGE SCALE GENOMIC DNA]</scope>
</reference>
<dbReference type="InterPro" id="IPR058533">
    <property type="entry name" value="Cation_efflux_TM"/>
</dbReference>
<dbReference type="NCBIfam" id="TIGR01297">
    <property type="entry name" value="CDF"/>
    <property type="match status" value="1"/>
</dbReference>
<accession>A0A2A4Z891</accession>
<name>A0A2A4Z891_9PROT</name>
<dbReference type="Gene3D" id="3.30.70.1350">
    <property type="entry name" value="Cation efflux protein, cytoplasmic domain"/>
    <property type="match status" value="1"/>
</dbReference>